<evidence type="ECO:0000256" key="2">
    <source>
        <dbReference type="SAM" id="MobiDB-lite"/>
    </source>
</evidence>
<feature type="chain" id="PRO_5042110259" evidence="3">
    <location>
        <begin position="27"/>
        <end position="264"/>
    </location>
</feature>
<dbReference type="EMBL" id="JAKKPZ010000332">
    <property type="protein sequence ID" value="KAI1696344.1"/>
    <property type="molecule type" value="Genomic_DNA"/>
</dbReference>
<keyword evidence="1" id="KW-0175">Coiled coil</keyword>
<dbReference type="AlphaFoldDB" id="A0AAD4MIF2"/>
<feature type="coiled-coil region" evidence="1">
    <location>
        <begin position="122"/>
        <end position="149"/>
    </location>
</feature>
<proteinExistence type="predicted"/>
<feature type="compositionally biased region" description="Basic and acidic residues" evidence="2">
    <location>
        <begin position="234"/>
        <end position="264"/>
    </location>
</feature>
<feature type="compositionally biased region" description="Basic and acidic residues" evidence="2">
    <location>
        <begin position="197"/>
        <end position="225"/>
    </location>
</feature>
<protein>
    <submittedName>
        <fullName evidence="4">Uncharacterized protein</fullName>
    </submittedName>
</protein>
<organism evidence="4 5">
    <name type="scientific">Ditylenchus destructor</name>
    <dbReference type="NCBI Taxonomy" id="166010"/>
    <lineage>
        <taxon>Eukaryota</taxon>
        <taxon>Metazoa</taxon>
        <taxon>Ecdysozoa</taxon>
        <taxon>Nematoda</taxon>
        <taxon>Chromadorea</taxon>
        <taxon>Rhabditida</taxon>
        <taxon>Tylenchina</taxon>
        <taxon>Tylenchomorpha</taxon>
        <taxon>Sphaerularioidea</taxon>
        <taxon>Anguinidae</taxon>
        <taxon>Anguininae</taxon>
        <taxon>Ditylenchus</taxon>
    </lineage>
</organism>
<feature type="compositionally biased region" description="Basic residues" evidence="2">
    <location>
        <begin position="187"/>
        <end position="196"/>
    </location>
</feature>
<dbReference type="Proteomes" id="UP001201812">
    <property type="component" value="Unassembled WGS sequence"/>
</dbReference>
<accession>A0AAD4MIF2</accession>
<comment type="caution">
    <text evidence="4">The sequence shown here is derived from an EMBL/GenBank/DDBJ whole genome shotgun (WGS) entry which is preliminary data.</text>
</comment>
<evidence type="ECO:0000313" key="5">
    <source>
        <dbReference type="Proteomes" id="UP001201812"/>
    </source>
</evidence>
<feature type="signal peptide" evidence="3">
    <location>
        <begin position="1"/>
        <end position="26"/>
    </location>
</feature>
<keyword evidence="3" id="KW-0732">Signal</keyword>
<evidence type="ECO:0000256" key="3">
    <source>
        <dbReference type="SAM" id="SignalP"/>
    </source>
</evidence>
<feature type="region of interest" description="Disordered" evidence="2">
    <location>
        <begin position="184"/>
        <end position="264"/>
    </location>
</feature>
<evidence type="ECO:0000256" key="1">
    <source>
        <dbReference type="SAM" id="Coils"/>
    </source>
</evidence>
<gene>
    <name evidence="4" type="ORF">DdX_19080</name>
</gene>
<keyword evidence="5" id="KW-1185">Reference proteome</keyword>
<evidence type="ECO:0000313" key="4">
    <source>
        <dbReference type="EMBL" id="KAI1696344.1"/>
    </source>
</evidence>
<reference evidence="4" key="1">
    <citation type="submission" date="2022-01" db="EMBL/GenBank/DDBJ databases">
        <title>Genome Sequence Resource for Two Populations of Ditylenchus destructor, the Migratory Endoparasitic Phytonematode.</title>
        <authorList>
            <person name="Zhang H."/>
            <person name="Lin R."/>
            <person name="Xie B."/>
        </authorList>
    </citation>
    <scope>NUCLEOTIDE SEQUENCE</scope>
    <source>
        <strain evidence="4">BazhouSP</strain>
    </source>
</reference>
<sequence>MNTNVIMLTLIIVVMLLSQEYNQVNAGPGYGNHWQSRPIETVMYKIYGDSTEQSIWLFDNADNRDIISKIATIEGINESDIESVRVDDKHGSVIGHFLMRPRPIKGMKLWVKVKAGTYKDPGKNEKIELNQLKEEHDEAVEAYKIQTKKSVERLREQIQGKYNAKVWELQNALQEKLDEVEKDHGRFFHSHSKKRNERSNQLKEEHKKKVAELKEEQEKELKEGTDALNQELPQKIKEENEKYEKKMEKVKSKYQKTESKGNGA</sequence>
<name>A0AAD4MIF2_9BILA</name>